<feature type="transmembrane region" description="Helical" evidence="2">
    <location>
        <begin position="84"/>
        <end position="102"/>
    </location>
</feature>
<proteinExistence type="predicted"/>
<dbReference type="EMBL" id="FRAD01000005">
    <property type="protein sequence ID" value="SHJ64101.1"/>
    <property type="molecule type" value="Genomic_DNA"/>
</dbReference>
<organism evidence="3 4">
    <name type="scientific">Hathewaya proteolytica DSM 3090</name>
    <dbReference type="NCBI Taxonomy" id="1121331"/>
    <lineage>
        <taxon>Bacteria</taxon>
        <taxon>Bacillati</taxon>
        <taxon>Bacillota</taxon>
        <taxon>Clostridia</taxon>
        <taxon>Eubacteriales</taxon>
        <taxon>Clostridiaceae</taxon>
        <taxon>Hathewaya</taxon>
    </lineage>
</organism>
<feature type="region of interest" description="Disordered" evidence="1">
    <location>
        <begin position="1"/>
        <end position="28"/>
    </location>
</feature>
<gene>
    <name evidence="3" type="ORF">SAMN02745248_00558</name>
</gene>
<dbReference type="AlphaFoldDB" id="A0A1M6KYM8"/>
<keyword evidence="2" id="KW-1133">Transmembrane helix</keyword>
<keyword evidence="2" id="KW-0812">Transmembrane</keyword>
<dbReference type="OrthoDB" id="1938239at2"/>
<evidence type="ECO:0000313" key="3">
    <source>
        <dbReference type="EMBL" id="SHJ64101.1"/>
    </source>
</evidence>
<evidence type="ECO:0000256" key="1">
    <source>
        <dbReference type="SAM" id="MobiDB-lite"/>
    </source>
</evidence>
<feature type="compositionally biased region" description="Basic and acidic residues" evidence="1">
    <location>
        <begin position="1"/>
        <end position="23"/>
    </location>
</feature>
<sequence>MFDYKKDNDKSSKGESRRRKTDDNDGILKSSTEDIVKNISKLKKESGMDYASKYKDRINNDVEEKQLIKKMQEMEDKNDKRNNIIMIVTFVVIGIILLWILIKTFSTPIASLIGKSTNKPLDTNSKPITENPVVEEPKKEVAENSIYTYCLAKENMDKVYNNSVAINNNDNKGITAIFIAEILRQNGIPVPITVNNTKALAESLQVLGWQMYDKPDQMQKGDVVFTTHLSNMPGYPSHVYIFLNWVQEGVYTDAYVCDSLREFNNGEWVHKRNVTYETENQQKMIFYMRPINNGGNK</sequence>
<protein>
    <submittedName>
        <fullName evidence="3">Uncharacterized protein</fullName>
    </submittedName>
</protein>
<accession>A0A1M6KYM8</accession>
<keyword evidence="2" id="KW-0472">Membrane</keyword>
<evidence type="ECO:0000313" key="4">
    <source>
        <dbReference type="Proteomes" id="UP000183952"/>
    </source>
</evidence>
<keyword evidence="4" id="KW-1185">Reference proteome</keyword>
<dbReference type="Proteomes" id="UP000183952">
    <property type="component" value="Unassembled WGS sequence"/>
</dbReference>
<reference evidence="3 4" key="1">
    <citation type="submission" date="2016-11" db="EMBL/GenBank/DDBJ databases">
        <authorList>
            <person name="Jaros S."/>
            <person name="Januszkiewicz K."/>
            <person name="Wedrychowicz H."/>
        </authorList>
    </citation>
    <scope>NUCLEOTIDE SEQUENCE [LARGE SCALE GENOMIC DNA]</scope>
    <source>
        <strain evidence="3 4">DSM 3090</strain>
    </source>
</reference>
<name>A0A1M6KYM8_9CLOT</name>
<dbReference type="RefSeq" id="WP_072902087.1">
    <property type="nucleotide sequence ID" value="NZ_FRAD01000005.1"/>
</dbReference>
<evidence type="ECO:0000256" key="2">
    <source>
        <dbReference type="SAM" id="Phobius"/>
    </source>
</evidence>
<dbReference type="STRING" id="1121331.SAMN02745248_00558"/>